<keyword evidence="6" id="KW-0067">ATP-binding</keyword>
<evidence type="ECO:0000313" key="9">
    <source>
        <dbReference type="EMBL" id="KAF7232709.1"/>
    </source>
</evidence>
<dbReference type="GO" id="GO:0005886">
    <property type="term" value="C:plasma membrane"/>
    <property type="evidence" value="ECO:0007669"/>
    <property type="project" value="TreeGrafter"/>
</dbReference>
<gene>
    <name evidence="9" type="ORF">EG68_08887</name>
</gene>
<dbReference type="CDD" id="cd00192">
    <property type="entry name" value="PTKc"/>
    <property type="match status" value="1"/>
</dbReference>
<feature type="binding site" evidence="6">
    <location>
        <position position="699"/>
    </location>
    <ligand>
        <name>ATP</name>
        <dbReference type="ChEBI" id="CHEBI:30616"/>
    </ligand>
</feature>
<dbReference type="Pfam" id="PF01094">
    <property type="entry name" value="ANF_receptor"/>
    <property type="match status" value="1"/>
</dbReference>
<evidence type="ECO:0000313" key="10">
    <source>
        <dbReference type="Proteomes" id="UP000822476"/>
    </source>
</evidence>
<evidence type="ECO:0000256" key="6">
    <source>
        <dbReference type="PROSITE-ProRule" id="PRU10141"/>
    </source>
</evidence>
<dbReference type="Pfam" id="PF07714">
    <property type="entry name" value="PK_Tyr_Ser-Thr"/>
    <property type="match status" value="1"/>
</dbReference>
<keyword evidence="3" id="KW-1133">Transmembrane helix</keyword>
<keyword evidence="10" id="KW-1185">Reference proteome</keyword>
<keyword evidence="6" id="KW-0547">Nucleotide-binding</keyword>
<dbReference type="InterPro" id="IPR008266">
    <property type="entry name" value="Tyr_kinase_AS"/>
</dbReference>
<dbReference type="AlphaFoldDB" id="A0A8S9Y9L1"/>
<feature type="region of interest" description="Disordered" evidence="7">
    <location>
        <begin position="351"/>
        <end position="397"/>
    </location>
</feature>
<dbReference type="InterPro" id="IPR011009">
    <property type="entry name" value="Kinase-like_dom_sf"/>
</dbReference>
<evidence type="ECO:0000256" key="4">
    <source>
        <dbReference type="ARBA" id="ARBA00023136"/>
    </source>
</evidence>
<dbReference type="OrthoDB" id="6284702at2759"/>
<dbReference type="EMBL" id="JTDE01021606">
    <property type="protein sequence ID" value="KAF7232709.1"/>
    <property type="molecule type" value="Genomic_DNA"/>
</dbReference>
<feature type="domain" description="Protein kinase" evidence="8">
    <location>
        <begin position="668"/>
        <end position="946"/>
    </location>
</feature>
<dbReference type="PROSITE" id="PS00109">
    <property type="entry name" value="PROTEIN_KINASE_TYR"/>
    <property type="match status" value="1"/>
</dbReference>
<keyword evidence="2" id="KW-0812">Transmembrane</keyword>
<keyword evidence="4" id="KW-0472">Membrane</keyword>
<evidence type="ECO:0000256" key="3">
    <source>
        <dbReference type="ARBA" id="ARBA00022989"/>
    </source>
</evidence>
<dbReference type="InterPro" id="IPR020635">
    <property type="entry name" value="Tyr_kinase_cat_dom"/>
</dbReference>
<reference evidence="9" key="1">
    <citation type="submission" date="2019-07" db="EMBL/GenBank/DDBJ databases">
        <title>Annotation for the trematode Paragonimus miyazaki's.</title>
        <authorList>
            <person name="Choi Y.-J."/>
        </authorList>
    </citation>
    <scope>NUCLEOTIDE SEQUENCE</scope>
    <source>
        <strain evidence="9">Japan</strain>
    </source>
</reference>
<dbReference type="SUPFAM" id="SSF56112">
    <property type="entry name" value="Protein kinase-like (PK-like)"/>
    <property type="match status" value="1"/>
</dbReference>
<dbReference type="GO" id="GO:0004714">
    <property type="term" value="F:transmembrane receptor protein tyrosine kinase activity"/>
    <property type="evidence" value="ECO:0007669"/>
    <property type="project" value="UniProtKB-EC"/>
</dbReference>
<dbReference type="Proteomes" id="UP000822476">
    <property type="component" value="Unassembled WGS sequence"/>
</dbReference>
<dbReference type="InterPro" id="IPR028082">
    <property type="entry name" value="Peripla_BP_I"/>
</dbReference>
<evidence type="ECO:0000256" key="7">
    <source>
        <dbReference type="SAM" id="MobiDB-lite"/>
    </source>
</evidence>
<evidence type="ECO:0000259" key="8">
    <source>
        <dbReference type="PROSITE" id="PS50011"/>
    </source>
</evidence>
<evidence type="ECO:0000256" key="1">
    <source>
        <dbReference type="ARBA" id="ARBA00004167"/>
    </source>
</evidence>
<organism evidence="9 10">
    <name type="scientific">Paragonimus skrjabini miyazakii</name>
    <dbReference type="NCBI Taxonomy" id="59628"/>
    <lineage>
        <taxon>Eukaryota</taxon>
        <taxon>Metazoa</taxon>
        <taxon>Spiralia</taxon>
        <taxon>Lophotrochozoa</taxon>
        <taxon>Platyhelminthes</taxon>
        <taxon>Trematoda</taxon>
        <taxon>Digenea</taxon>
        <taxon>Plagiorchiida</taxon>
        <taxon>Troglotremata</taxon>
        <taxon>Troglotrematidae</taxon>
        <taxon>Paragonimus</taxon>
    </lineage>
</organism>
<feature type="compositionally biased region" description="Polar residues" evidence="7">
    <location>
        <begin position="377"/>
        <end position="388"/>
    </location>
</feature>
<comment type="catalytic activity">
    <reaction evidence="5">
        <text>L-tyrosyl-[protein] + ATP = O-phospho-L-tyrosyl-[protein] + ADP + H(+)</text>
        <dbReference type="Rhea" id="RHEA:10596"/>
        <dbReference type="Rhea" id="RHEA-COMP:10136"/>
        <dbReference type="Rhea" id="RHEA-COMP:20101"/>
        <dbReference type="ChEBI" id="CHEBI:15378"/>
        <dbReference type="ChEBI" id="CHEBI:30616"/>
        <dbReference type="ChEBI" id="CHEBI:46858"/>
        <dbReference type="ChEBI" id="CHEBI:61978"/>
        <dbReference type="ChEBI" id="CHEBI:456216"/>
        <dbReference type="EC" id="2.7.10.1"/>
    </reaction>
</comment>
<dbReference type="GO" id="GO:0007169">
    <property type="term" value="P:cell surface receptor protein tyrosine kinase signaling pathway"/>
    <property type="evidence" value="ECO:0007669"/>
    <property type="project" value="TreeGrafter"/>
</dbReference>
<dbReference type="PANTHER" id="PTHR24416">
    <property type="entry name" value="TYROSINE-PROTEIN KINASE RECEPTOR"/>
    <property type="match status" value="1"/>
</dbReference>
<dbReference type="Gene3D" id="1.10.510.10">
    <property type="entry name" value="Transferase(Phosphotransferase) domain 1"/>
    <property type="match status" value="1"/>
</dbReference>
<dbReference type="GO" id="GO:0005524">
    <property type="term" value="F:ATP binding"/>
    <property type="evidence" value="ECO:0007669"/>
    <property type="project" value="UniProtKB-UniRule"/>
</dbReference>
<dbReference type="GO" id="GO:0043235">
    <property type="term" value="C:receptor complex"/>
    <property type="evidence" value="ECO:0007669"/>
    <property type="project" value="TreeGrafter"/>
</dbReference>
<accession>A0A8S9Y9L1</accession>
<dbReference type="PROSITE" id="PS00107">
    <property type="entry name" value="PROTEIN_KINASE_ATP"/>
    <property type="match status" value="1"/>
</dbReference>
<sequence length="1274" mass="143674">MYLSNDEYSELLENVRRSIETLRQTNSSQVDVRSVYRTHAFSWLRRNPTKWKWWTANWDQKLTLTVAGLFSTHGKSVMPELQKYAQTSIEIANRDADHFGLTEYELQLDVRNLSCNSGAVLSEYFNILAHSTENRLVGSIAALCSDSIEAMVELSNMRKKVIISPTVATARFLEQQHYPFFFRTSPAMTPANYILLQLFLQWGWRRIVMFRKLDHVFNPRLFQAHQIEIIADIQVDENQLTYKSARNTLENLKRSNSRIFVVEHDTRGTYLILCAAHHLGMHLSAGYVWFLNPWLSSNWWTHPSLTRFAECTSEDLANISTWTLTVGHQNVVPEMLHSLFRLFSSGYGHNTSDRGQSSVRSTNLTSVNSTLTRSRRQASSGGTENQTDPLPADSKLDKKTHRMLKPMAYDPSILYQTYTTDAVLTLASALVNLLKENPSALSALDHPSVAESFRSWVARTEFTFTKPYSKKTQPASENFFLNFGFQSTSDLYGRHFSSTGLHFNKFNERVAEVWVLKQRRLNVTLPAGFWFPNPDYKAEPVHMADGPHSGTATSQIADILADFNRFKRQMQFTHIDNVQWSAFGGLPHDGSITAEDCAFLFLSDTLRMGCTAATVFVAVSITLACLFPVLLASLYYRRKLREAERRTRKPFEELCAELADLDMPVETIVLNRQIGQGAFGLVFGGEAKSNGRWVAVAVKAINEKANYDGKFDFLSEAKLMRSLNHKNVVRLIGVSLNQKDNLYLVMELMLKGDLKTYLLFRRILAQRSADHEDVRPRTLTRMGMDIAEGVSYLHSKNLIHRDIACRNCLVAQDNVVKIGDFGLTREASGSKTENYYRFSRNCALPVRWMSPEAVQYGIFSVQSDVWSYGITLYEITTFGVFPYGEMGDVEVVERVKRMEFCISDFLPPSARNTIIWQLIRQCCQHHSKDRLSMAEVLQVLRDHPECIRPMLTDDPPKPVTAAEPLPFRSFVGTRFLPDTAIRDDGFNASVVAGVGGGRGFRNVRSVSVTPVPVPDNLSLKFSEDFEVDENNDLEERRRQLSCPAQPVFMCAKHEGDAGFISPANLSSYVRSEPSSGAVDPPRATADSPPDAIKSQSLLFSTNPAECPESLLKGPLRETNSVNTNLLVRNTAGTCNHLPSRRRHSSDGASRCWLSNNGQHTFTPVASRYLDKCLTKSHFDELSPAEKSVELNDTRFAASKPQLDESSLSTSLNQHDADLAYSGLATDHLADGETTTPVFEREVPDPYVNRRRNPSYSCTYLNRSYSVQQGSSPSG</sequence>
<dbReference type="PROSITE" id="PS50011">
    <property type="entry name" value="PROTEIN_KINASE_DOM"/>
    <property type="match status" value="1"/>
</dbReference>
<dbReference type="SMART" id="SM00219">
    <property type="entry name" value="TyrKc"/>
    <property type="match status" value="1"/>
</dbReference>
<name>A0A8S9Y9L1_9TREM</name>
<dbReference type="Gene3D" id="3.40.50.2300">
    <property type="match status" value="2"/>
</dbReference>
<dbReference type="InterPro" id="IPR017441">
    <property type="entry name" value="Protein_kinase_ATP_BS"/>
</dbReference>
<feature type="compositionally biased region" description="Low complexity" evidence="7">
    <location>
        <begin position="357"/>
        <end position="372"/>
    </location>
</feature>
<evidence type="ECO:0000256" key="5">
    <source>
        <dbReference type="ARBA" id="ARBA00051243"/>
    </source>
</evidence>
<comment type="subcellular location">
    <subcellularLocation>
        <location evidence="1">Membrane</location>
        <topology evidence="1">Single-pass membrane protein</topology>
    </subcellularLocation>
</comment>
<dbReference type="InterPro" id="IPR001245">
    <property type="entry name" value="Ser-Thr/Tyr_kinase_cat_dom"/>
</dbReference>
<protein>
    <recommendedName>
        <fullName evidence="8">Protein kinase domain-containing protein</fullName>
    </recommendedName>
</protein>
<evidence type="ECO:0000256" key="2">
    <source>
        <dbReference type="ARBA" id="ARBA00022692"/>
    </source>
</evidence>
<proteinExistence type="predicted"/>
<dbReference type="InterPro" id="IPR000719">
    <property type="entry name" value="Prot_kinase_dom"/>
</dbReference>
<comment type="caution">
    <text evidence="9">The sequence shown here is derived from an EMBL/GenBank/DDBJ whole genome shotgun (WGS) entry which is preliminary data.</text>
</comment>
<dbReference type="SUPFAM" id="SSF53822">
    <property type="entry name" value="Periplasmic binding protein-like I"/>
    <property type="match status" value="1"/>
</dbReference>
<dbReference type="PRINTS" id="PR00109">
    <property type="entry name" value="TYRKINASE"/>
</dbReference>
<feature type="region of interest" description="Disordered" evidence="7">
    <location>
        <begin position="1231"/>
        <end position="1253"/>
    </location>
</feature>
<dbReference type="InterPro" id="IPR001828">
    <property type="entry name" value="ANF_lig-bd_rcpt"/>
</dbReference>
<dbReference type="PANTHER" id="PTHR24416:SF489">
    <property type="entry name" value="PROTEIN KINASE DOMAIN-CONTAINING PROTEIN"/>
    <property type="match status" value="1"/>
</dbReference>
<dbReference type="InterPro" id="IPR050122">
    <property type="entry name" value="RTK"/>
</dbReference>
<feature type="region of interest" description="Disordered" evidence="7">
    <location>
        <begin position="1070"/>
        <end position="1089"/>
    </location>
</feature>